<dbReference type="FunFam" id="1.10.10.10:FF:000322">
    <property type="entry name" value="Probable disease resistance protein At1g63360"/>
    <property type="match status" value="1"/>
</dbReference>
<feature type="domain" description="Disease resistance N-terminal" evidence="7">
    <location>
        <begin position="11"/>
        <end position="104"/>
    </location>
</feature>
<dbReference type="InterPro" id="IPR027417">
    <property type="entry name" value="P-loop_NTPase"/>
</dbReference>
<evidence type="ECO:0000313" key="14">
    <source>
        <dbReference type="Proteomes" id="UP000002051"/>
    </source>
</evidence>
<keyword evidence="3" id="KW-0547">Nucleotide-binding</keyword>
<evidence type="ECO:0000256" key="1">
    <source>
        <dbReference type="ARBA" id="ARBA00022614"/>
    </source>
</evidence>
<evidence type="ECO:0000313" key="12">
    <source>
        <dbReference type="EMBL" id="RHN40261.1"/>
    </source>
</evidence>
<dbReference type="GO" id="GO:0016787">
    <property type="term" value="F:hydrolase activity"/>
    <property type="evidence" value="ECO:0007669"/>
    <property type="project" value="UniProtKB-KW"/>
</dbReference>
<dbReference type="Pfam" id="PF00931">
    <property type="entry name" value="NB-ARC"/>
    <property type="match status" value="1"/>
</dbReference>
<dbReference type="InterPro" id="IPR041118">
    <property type="entry name" value="Rx_N"/>
</dbReference>
<evidence type="ECO:0000313" key="11">
    <source>
        <dbReference type="EMBL" id="AET02287.1"/>
    </source>
</evidence>
<evidence type="ECO:0000259" key="9">
    <source>
        <dbReference type="Pfam" id="PF25019"/>
    </source>
</evidence>
<dbReference type="OrthoDB" id="1733640at2759"/>
<reference evidence="11 14" key="4">
    <citation type="journal article" date="2014" name="BMC Genomics">
        <title>An improved genome release (version Mt4.0) for the model legume Medicago truncatula.</title>
        <authorList>
            <person name="Tang H."/>
            <person name="Krishnakumar V."/>
            <person name="Bidwell S."/>
            <person name="Rosen B."/>
            <person name="Chan A."/>
            <person name="Zhou S."/>
            <person name="Gentzbittel L."/>
            <person name="Childs K.L."/>
            <person name="Yandell M."/>
            <person name="Gundlach H."/>
            <person name="Mayer K.F."/>
            <person name="Schwartz D.C."/>
            <person name="Town C.D."/>
        </authorList>
    </citation>
    <scope>GENOME REANNOTATION</scope>
    <source>
        <strain evidence="13 14">cv. Jemalong A17</strain>
    </source>
</reference>
<dbReference type="PANTHER" id="PTHR36766:SF40">
    <property type="entry name" value="DISEASE RESISTANCE PROTEIN RGA3"/>
    <property type="match status" value="1"/>
</dbReference>
<feature type="domain" description="R13L1/DRL21-like LRR repeat region" evidence="9">
    <location>
        <begin position="707"/>
        <end position="829"/>
    </location>
</feature>
<evidence type="ECO:0000313" key="13">
    <source>
        <dbReference type="EnsemblPlants" id="AET02287"/>
    </source>
</evidence>
<dbReference type="Proteomes" id="UP000265566">
    <property type="component" value="Chromosome 8"/>
</dbReference>
<dbReference type="EMBL" id="CM001224">
    <property type="protein sequence ID" value="AET02287.1"/>
    <property type="molecule type" value="Genomic_DNA"/>
</dbReference>
<evidence type="ECO:0000313" key="10">
    <source>
        <dbReference type="EMBL" id="ABE87630.1"/>
    </source>
</evidence>
<gene>
    <name evidence="13" type="primary">11445247</name>
    <name evidence="11" type="ordered locus">MTR_8g038570</name>
    <name evidence="10" type="ORF">MtrDRAFT_AC153125g27v2</name>
    <name evidence="12" type="ORF">MtrunA17_Chr8g0352831</name>
</gene>
<reference evidence="10" key="1">
    <citation type="submission" date="2006-03" db="EMBL/GenBank/DDBJ databases">
        <authorList>
            <person name="Lin S."/>
            <person name="Dixon R."/>
            <person name="May G."/>
            <person name="Sumner L."/>
            <person name="Gonzales B."/>
            <person name="Cook D."/>
            <person name="Kim D."/>
            <person name="Young N."/>
            <person name="Cannon S."/>
            <person name="Roe B.A."/>
        </authorList>
    </citation>
    <scope>NUCLEOTIDE SEQUENCE</scope>
</reference>
<dbReference type="Pfam" id="PF18052">
    <property type="entry name" value="Rx_N"/>
    <property type="match status" value="1"/>
</dbReference>
<reference evidence="15" key="6">
    <citation type="journal article" date="2018" name="Nat. Plants">
        <title>Whole-genome landscape of Medicago truncatula symbiotic genes.</title>
        <authorList>
            <person name="Pecrix Y."/>
            <person name="Staton S.E."/>
            <person name="Sallet E."/>
            <person name="Lelandais-Briere C."/>
            <person name="Moreau S."/>
            <person name="Carrere S."/>
            <person name="Blein T."/>
            <person name="Jardinaud M.F."/>
            <person name="Latrasse D."/>
            <person name="Zouine M."/>
            <person name="Zahm M."/>
            <person name="Kreplak J."/>
            <person name="Mayjonade B."/>
            <person name="Satge C."/>
            <person name="Perez M."/>
            <person name="Cauet S."/>
            <person name="Marande W."/>
            <person name="Chantry-Darmon C."/>
            <person name="Lopez-Roques C."/>
            <person name="Bouchez O."/>
            <person name="Berard A."/>
            <person name="Debelle F."/>
            <person name="Munos S."/>
            <person name="Bendahmane A."/>
            <person name="Berges H."/>
            <person name="Niebel A."/>
            <person name="Buitink J."/>
            <person name="Frugier F."/>
            <person name="Benhamed M."/>
            <person name="Crespi M."/>
            <person name="Gouzy J."/>
            <person name="Gamas P."/>
        </authorList>
    </citation>
    <scope>NUCLEOTIDE SEQUENCE [LARGE SCALE GENOMIC DNA]</scope>
    <source>
        <strain evidence="15">cv. Jemalong A17</strain>
    </source>
</reference>
<dbReference type="KEGG" id="mtr:11445247"/>
<reference evidence="11 14" key="3">
    <citation type="journal article" date="2011" name="Nature">
        <title>The Medicago genome provides insight into the evolution of rhizobial symbioses.</title>
        <authorList>
            <person name="Young N.D."/>
            <person name="Debelle F."/>
            <person name="Oldroyd G.E."/>
            <person name="Geurts R."/>
            <person name="Cannon S.B."/>
            <person name="Udvardi M.K."/>
            <person name="Benedito V.A."/>
            <person name="Mayer K.F."/>
            <person name="Gouzy J."/>
            <person name="Schoof H."/>
            <person name="Van de Peer Y."/>
            <person name="Proost S."/>
            <person name="Cook D.R."/>
            <person name="Meyers B.C."/>
            <person name="Spannagl M."/>
            <person name="Cheung F."/>
            <person name="De Mita S."/>
            <person name="Krishnakumar V."/>
            <person name="Gundlach H."/>
            <person name="Zhou S."/>
            <person name="Mudge J."/>
            <person name="Bharti A.K."/>
            <person name="Murray J.D."/>
            <person name="Naoumkina M.A."/>
            <person name="Rosen B."/>
            <person name="Silverstein K.A."/>
            <person name="Tang H."/>
            <person name="Rombauts S."/>
            <person name="Zhao P.X."/>
            <person name="Zhou P."/>
            <person name="Barbe V."/>
            <person name="Bardou P."/>
            <person name="Bechner M."/>
            <person name="Bellec A."/>
            <person name="Berger A."/>
            <person name="Berges H."/>
            <person name="Bidwell S."/>
            <person name="Bisseling T."/>
            <person name="Choisne N."/>
            <person name="Couloux A."/>
            <person name="Denny R."/>
            <person name="Deshpande S."/>
            <person name="Dai X."/>
            <person name="Doyle J.J."/>
            <person name="Dudez A.M."/>
            <person name="Farmer A.D."/>
            <person name="Fouteau S."/>
            <person name="Franken C."/>
            <person name="Gibelin C."/>
            <person name="Gish J."/>
            <person name="Goldstein S."/>
            <person name="Gonzalez A.J."/>
            <person name="Green P.J."/>
            <person name="Hallab A."/>
            <person name="Hartog M."/>
            <person name="Hua A."/>
            <person name="Humphray S.J."/>
            <person name="Jeong D.H."/>
            <person name="Jing Y."/>
            <person name="Jocker A."/>
            <person name="Kenton S.M."/>
            <person name="Kim D.J."/>
            <person name="Klee K."/>
            <person name="Lai H."/>
            <person name="Lang C."/>
            <person name="Lin S."/>
            <person name="Macmil S.L."/>
            <person name="Magdelenat G."/>
            <person name="Matthews L."/>
            <person name="McCorrison J."/>
            <person name="Monaghan E.L."/>
            <person name="Mun J.H."/>
            <person name="Najar F.Z."/>
            <person name="Nicholson C."/>
            <person name="Noirot C."/>
            <person name="O'Bleness M."/>
            <person name="Paule C.R."/>
            <person name="Poulain J."/>
            <person name="Prion F."/>
            <person name="Qin B."/>
            <person name="Qu C."/>
            <person name="Retzel E.F."/>
            <person name="Riddle C."/>
            <person name="Sallet E."/>
            <person name="Samain S."/>
            <person name="Samson N."/>
            <person name="Sanders I."/>
            <person name="Saurat O."/>
            <person name="Scarpelli C."/>
            <person name="Schiex T."/>
            <person name="Segurens B."/>
            <person name="Severin A.J."/>
            <person name="Sherrier D.J."/>
            <person name="Shi R."/>
            <person name="Sims S."/>
            <person name="Singer S.R."/>
            <person name="Sinharoy S."/>
            <person name="Sterck L."/>
            <person name="Viollet A."/>
            <person name="Wang B.B."/>
            <person name="Wang K."/>
            <person name="Wang M."/>
            <person name="Wang X."/>
            <person name="Warfsmann J."/>
            <person name="Weissenbach J."/>
            <person name="White D.D."/>
            <person name="White J.D."/>
            <person name="Wiley G.B."/>
            <person name="Wincker P."/>
            <person name="Xing Y."/>
            <person name="Yang L."/>
            <person name="Yao Z."/>
            <person name="Ying F."/>
            <person name="Zhai J."/>
            <person name="Zhou L."/>
            <person name="Zuber A."/>
            <person name="Denarie J."/>
            <person name="Dixon R.A."/>
            <person name="May G.D."/>
            <person name="Schwartz D.C."/>
            <person name="Rogers J."/>
            <person name="Quetier F."/>
            <person name="Town C.D."/>
            <person name="Roe B.A."/>
        </authorList>
    </citation>
    <scope>NUCLEOTIDE SEQUENCE [LARGE SCALE GENOMIC DNA]</scope>
    <source>
        <strain evidence="11">A17</strain>
        <strain evidence="13 14">cv. Jemalong A17</strain>
    </source>
</reference>
<dbReference type="AlphaFoldDB" id="Q1RU52"/>
<dbReference type="Pfam" id="PF25019">
    <property type="entry name" value="LRR_R13L1-DRL21"/>
    <property type="match status" value="1"/>
</dbReference>
<dbReference type="InterPro" id="IPR056789">
    <property type="entry name" value="LRR_R13L1-DRL21"/>
</dbReference>
<evidence type="ECO:0000256" key="5">
    <source>
        <dbReference type="ARBA" id="ARBA00022840"/>
    </source>
</evidence>
<keyword evidence="5" id="KW-0067">ATP-binding</keyword>
<feature type="domain" description="NB-ARC" evidence="6">
    <location>
        <begin position="189"/>
        <end position="359"/>
    </location>
</feature>
<dbReference type="Proteomes" id="UP000002051">
    <property type="component" value="Chromosome 8"/>
</dbReference>
<evidence type="ECO:0000259" key="6">
    <source>
        <dbReference type="Pfam" id="PF00931"/>
    </source>
</evidence>
<dbReference type="InterPro" id="IPR058922">
    <property type="entry name" value="WHD_DRP"/>
</dbReference>
<dbReference type="PRINTS" id="PR00364">
    <property type="entry name" value="DISEASERSIST"/>
</dbReference>
<evidence type="ECO:0000256" key="3">
    <source>
        <dbReference type="ARBA" id="ARBA00022741"/>
    </source>
</evidence>
<dbReference type="Gene3D" id="1.10.10.10">
    <property type="entry name" value="Winged helix-like DNA-binding domain superfamily/Winged helix DNA-binding domain"/>
    <property type="match status" value="1"/>
</dbReference>
<dbReference type="OMA" id="WENWECQ"/>
<evidence type="ECO:0000259" key="8">
    <source>
        <dbReference type="Pfam" id="PF23559"/>
    </source>
</evidence>
<dbReference type="Gramene" id="rna46386">
    <property type="protein sequence ID" value="RHN40261.1"/>
    <property type="gene ID" value="gene46386"/>
</dbReference>
<accession>Q1RU52</accession>
<reference evidence="13" key="5">
    <citation type="submission" date="2015-04" db="UniProtKB">
        <authorList>
            <consortium name="EnsemblPlants"/>
        </authorList>
    </citation>
    <scope>IDENTIFICATION</scope>
    <source>
        <strain evidence="13">cv. Jemalong A17</strain>
    </source>
</reference>
<keyword evidence="14" id="KW-1185">Reference proteome</keyword>
<dbReference type="EMBL" id="PSQE01000008">
    <property type="protein sequence ID" value="RHN40261.1"/>
    <property type="molecule type" value="Genomic_DNA"/>
</dbReference>
<dbReference type="FunFam" id="3.40.50.300:FF:001091">
    <property type="entry name" value="Probable disease resistance protein At1g61300"/>
    <property type="match status" value="1"/>
</dbReference>
<keyword evidence="4" id="KW-0611">Plant defense</keyword>
<dbReference type="GO" id="GO:0005524">
    <property type="term" value="F:ATP binding"/>
    <property type="evidence" value="ECO:0007669"/>
    <property type="project" value="UniProtKB-KW"/>
</dbReference>
<reference evidence="10" key="2">
    <citation type="submission" date="2007-04" db="EMBL/GenBank/DDBJ databases">
        <authorList>
            <consortium name="The International Medicago Genome Annotation Group"/>
        </authorList>
    </citation>
    <scope>NUCLEOTIDE SEQUENCE</scope>
</reference>
<dbReference type="Pfam" id="PF23559">
    <property type="entry name" value="WHD_DRP"/>
    <property type="match status" value="1"/>
</dbReference>
<dbReference type="InterPro" id="IPR001611">
    <property type="entry name" value="Leu-rich_rpt"/>
</dbReference>
<protein>
    <submittedName>
        <fullName evidence="10 11">Disease resistance protein</fullName>
    </submittedName>
    <submittedName>
        <fullName evidence="12">Putative P-loop containing nucleoside triphosphate hydrolase, leucine-rich repeat domain, L</fullName>
    </submittedName>
</protein>
<name>Q1RU52_MEDTR</name>
<dbReference type="InterPro" id="IPR032675">
    <property type="entry name" value="LRR_dom_sf"/>
</dbReference>
<proteinExistence type="predicted"/>
<dbReference type="Gene3D" id="3.80.10.10">
    <property type="entry name" value="Ribonuclease Inhibitor"/>
    <property type="match status" value="2"/>
</dbReference>
<sequence length="1245" mass="142399">MAVEFIGSALLSASLQVAFDRLASPEVVDYFQGRKFNEKLLKKLNIMFLSINVVIDDAEQKQIRNQQVKAWLDAVKDVVFEAEDLLDEIDIQAFQCKLEGESQSSPNKVWSFLNVSANSFDKEIESKMQEVLENLEYLASKKDILGLKEASSSTSSAFGVGSCSQVSRKLPSTSLLGETVLYGRDVDKDIILNWLISHTDNEKQFSIVSIVGMGGLGKTLLAQHLYNDSKMVDEFDVKAWVCISDEFDVFKVTRAILEDITRSTDDSRDLNMVQERLKEKLSGRRFLLVLDDVWNEKCDEWECLQTPFNYGARGSKIIVTTRSMRVASSTMRSTKIHQLERLKEEHCWLLFSKHAFQDENPQLNPELGDIGKKIVGKCTGLPLALKTVGSLLYTKSSLAEWKTTLESEIWDLPEEVSNIIPALRLSYHHLPSHLKRCFGYCSLFPKDYVFDKKHLILLWMAENFLQCPQQSKSMEEIGEEYFDDLLLRSFFQQSSQDKTCFVMHDLLNDLAKYVCGAFCFRLEVEEAQNLSKVTRHFSFLRNRYESSKRFEALCKAERLRTFLPFSRNRKVPSFLNEFWMSGPLLHELLPKFKLLRALSLSCYVNMIEVPDTIGNLKHLRYLDLSDTNIKKLPDSICFLFNLQTLKLKNCQFLKELPLKFHKLINLRYLDFSGTKVRNMPMHFGKLKNLQVLNSFCVEKGSDCESNIQQLGELNLHGTLSISELQNTVNPFDALATNLKNKIHIVKLELEWNANNENSVQEREVLEKLQPSEHLKELSIRSYGGTRFPYWFGDDSLSNLVSLKLSNCEKCLLLPPLGILPSLKKLSIIGLSSVVFIGTEFNGSSSSTVPFPSLETLQFEDMYEWEEWECKTMTNAFPHLQKLSLKNCPNLREYLPEKLLGLIMLEVSHCEQLVASVPRTPFIHELHLNDCGKLQFDYHPATLKILTISGYCMEASLLESIEPIISNISLERMNINSCPMMNVPVHCCYNFLVGLYIWSSCDSLITFHLDLFPKLKELQFRDCNNLEMVSQEKTHNLKLFQISNCPKFVSFPKGGLNAPELVMCQFYKSENLKSLPECMHILLPSMYHLIVQDCLQLELFSDGGLPSNLKQLHLRNCSKLLASLKCALATTTSLLSLYIGEADMESFPDQGFFPHSLTSLSITWCPNLKRLNYSGLSHLSSLTRLYLSSSPLLECLPKEGLPKSISTLQIWGNCPLLKHRFQKPNGEDWEKIRHIQCIIIDNEIIT</sequence>
<dbReference type="InterPro" id="IPR002182">
    <property type="entry name" value="NB-ARC"/>
</dbReference>
<organism evidence="10">
    <name type="scientific">Medicago truncatula</name>
    <name type="common">Barrel medic</name>
    <name type="synonym">Medicago tribuloides</name>
    <dbReference type="NCBI Taxonomy" id="3880"/>
    <lineage>
        <taxon>Eukaryota</taxon>
        <taxon>Viridiplantae</taxon>
        <taxon>Streptophyta</taxon>
        <taxon>Embryophyta</taxon>
        <taxon>Tracheophyta</taxon>
        <taxon>Spermatophyta</taxon>
        <taxon>Magnoliopsida</taxon>
        <taxon>eudicotyledons</taxon>
        <taxon>Gunneridae</taxon>
        <taxon>Pentapetalae</taxon>
        <taxon>rosids</taxon>
        <taxon>fabids</taxon>
        <taxon>Fabales</taxon>
        <taxon>Fabaceae</taxon>
        <taxon>Papilionoideae</taxon>
        <taxon>50 kb inversion clade</taxon>
        <taxon>NPAAA clade</taxon>
        <taxon>Hologalegina</taxon>
        <taxon>IRL clade</taxon>
        <taxon>Trifolieae</taxon>
        <taxon>Medicago</taxon>
    </lineage>
</organism>
<evidence type="ECO:0000256" key="4">
    <source>
        <dbReference type="ARBA" id="ARBA00022821"/>
    </source>
</evidence>
<dbReference type="EnsemblPlants" id="AET02287">
    <property type="protein sequence ID" value="AET02287"/>
    <property type="gene ID" value="MTR_8g038570"/>
</dbReference>
<dbReference type="PaxDb" id="3880-AET02287"/>
<dbReference type="SUPFAM" id="SSF52540">
    <property type="entry name" value="P-loop containing nucleoside triphosphate hydrolases"/>
    <property type="match status" value="1"/>
</dbReference>
<keyword evidence="12" id="KW-0378">Hydrolase</keyword>
<dbReference type="EMBL" id="AC153125">
    <property type="protein sequence ID" value="ABE87630.1"/>
    <property type="molecule type" value="Genomic_DNA"/>
</dbReference>
<reference evidence="12" key="7">
    <citation type="journal article" date="2018" name="Nat. Plants">
        <title>Whole-genome landscape of Medicago truncatula symbiotic genes.</title>
        <authorList>
            <person name="Pecrix Y."/>
            <person name="Gamas P."/>
            <person name="Carrere S."/>
        </authorList>
    </citation>
    <scope>NUCLEOTIDE SEQUENCE</scope>
    <source>
        <tissue evidence="12">Leaves</tissue>
    </source>
</reference>
<dbReference type="InterPro" id="IPR036388">
    <property type="entry name" value="WH-like_DNA-bd_sf"/>
</dbReference>
<dbReference type="eggNOG" id="KOG4658">
    <property type="taxonomic scope" value="Eukaryota"/>
</dbReference>
<dbReference type="GO" id="GO:0006952">
    <property type="term" value="P:defense response"/>
    <property type="evidence" value="ECO:0007669"/>
    <property type="project" value="UniProtKB-KW"/>
</dbReference>
<dbReference type="PROSITE" id="PS51450">
    <property type="entry name" value="LRR"/>
    <property type="match status" value="1"/>
</dbReference>
<dbReference type="GO" id="GO:0043531">
    <property type="term" value="F:ADP binding"/>
    <property type="evidence" value="ECO:0007669"/>
    <property type="project" value="InterPro"/>
</dbReference>
<evidence type="ECO:0000259" key="7">
    <source>
        <dbReference type="Pfam" id="PF18052"/>
    </source>
</evidence>
<dbReference type="GO" id="GO:0051707">
    <property type="term" value="P:response to other organism"/>
    <property type="evidence" value="ECO:0007669"/>
    <property type="project" value="UniProtKB-ARBA"/>
</dbReference>
<evidence type="ECO:0000313" key="15">
    <source>
        <dbReference type="Proteomes" id="UP000265566"/>
    </source>
</evidence>
<keyword evidence="2" id="KW-0677">Repeat</keyword>
<dbReference type="SUPFAM" id="SSF52058">
    <property type="entry name" value="L domain-like"/>
    <property type="match status" value="2"/>
</dbReference>
<dbReference type="HOGENOM" id="CLU_000837_8_8_1"/>
<evidence type="ECO:0000256" key="2">
    <source>
        <dbReference type="ARBA" id="ARBA00022737"/>
    </source>
</evidence>
<feature type="domain" description="Disease resistance protein winged helix" evidence="8">
    <location>
        <begin position="443"/>
        <end position="511"/>
    </location>
</feature>
<dbReference type="Gene3D" id="1.20.5.4130">
    <property type="match status" value="1"/>
</dbReference>
<keyword evidence="1" id="KW-0433">Leucine-rich repeat</keyword>
<dbReference type="Gene3D" id="3.40.50.300">
    <property type="entry name" value="P-loop containing nucleotide triphosphate hydrolases"/>
    <property type="match status" value="1"/>
</dbReference>
<dbReference type="PANTHER" id="PTHR36766">
    <property type="entry name" value="PLANT BROAD-SPECTRUM MILDEW RESISTANCE PROTEIN RPW8"/>
    <property type="match status" value="1"/>
</dbReference>